<name>A0A8B6CFQ1_MYTGA</name>
<keyword evidence="1" id="KW-0472">Membrane</keyword>
<reference evidence="2" key="1">
    <citation type="submission" date="2018-11" db="EMBL/GenBank/DDBJ databases">
        <authorList>
            <person name="Alioto T."/>
            <person name="Alioto T."/>
        </authorList>
    </citation>
    <scope>NUCLEOTIDE SEQUENCE</scope>
</reference>
<dbReference type="EMBL" id="UYJE01001750">
    <property type="protein sequence ID" value="VDI04858.1"/>
    <property type="molecule type" value="Genomic_DNA"/>
</dbReference>
<comment type="caution">
    <text evidence="2">The sequence shown here is derived from an EMBL/GenBank/DDBJ whole genome shotgun (WGS) entry which is preliminary data.</text>
</comment>
<organism evidence="2 3">
    <name type="scientific">Mytilus galloprovincialis</name>
    <name type="common">Mediterranean mussel</name>
    <dbReference type="NCBI Taxonomy" id="29158"/>
    <lineage>
        <taxon>Eukaryota</taxon>
        <taxon>Metazoa</taxon>
        <taxon>Spiralia</taxon>
        <taxon>Lophotrochozoa</taxon>
        <taxon>Mollusca</taxon>
        <taxon>Bivalvia</taxon>
        <taxon>Autobranchia</taxon>
        <taxon>Pteriomorphia</taxon>
        <taxon>Mytilida</taxon>
        <taxon>Mytiloidea</taxon>
        <taxon>Mytilidae</taxon>
        <taxon>Mytilinae</taxon>
        <taxon>Mytilus</taxon>
    </lineage>
</organism>
<keyword evidence="1" id="KW-0812">Transmembrane</keyword>
<sequence>MCSVAITNVNKPITVISREYKLQFKTSFVPSENMISFINNKRQHISHNLENNMISLSPSRVVMILRTFFRHSWDILRTFLGRFIACLFVECVSCLVLSVLATID</sequence>
<evidence type="ECO:0000256" key="1">
    <source>
        <dbReference type="SAM" id="Phobius"/>
    </source>
</evidence>
<feature type="non-terminal residue" evidence="2">
    <location>
        <position position="1"/>
    </location>
</feature>
<accession>A0A8B6CFQ1</accession>
<gene>
    <name evidence="2" type="ORF">MGAL_10B020536</name>
</gene>
<protein>
    <submittedName>
        <fullName evidence="2">Uncharacterized protein</fullName>
    </submittedName>
</protein>
<keyword evidence="1" id="KW-1133">Transmembrane helix</keyword>
<evidence type="ECO:0000313" key="3">
    <source>
        <dbReference type="Proteomes" id="UP000596742"/>
    </source>
</evidence>
<feature type="transmembrane region" description="Helical" evidence="1">
    <location>
        <begin position="79"/>
        <end position="103"/>
    </location>
</feature>
<evidence type="ECO:0000313" key="2">
    <source>
        <dbReference type="EMBL" id="VDI04858.1"/>
    </source>
</evidence>
<keyword evidence="3" id="KW-1185">Reference proteome</keyword>
<dbReference type="Proteomes" id="UP000596742">
    <property type="component" value="Unassembled WGS sequence"/>
</dbReference>
<proteinExistence type="predicted"/>
<dbReference type="AlphaFoldDB" id="A0A8B6CFQ1"/>